<proteinExistence type="predicted"/>
<accession>A0A2A6B8E6</accession>
<dbReference type="Pfam" id="PF00646">
    <property type="entry name" value="F-box"/>
    <property type="match status" value="1"/>
</dbReference>
<sequence length="202" mass="22879">MTSILKLPRNVLKKIGKLLNEEDILRIRTVCKATKGIVDDVINKRAHPAPNINSIEFWKPIHIDEFEIIPDSIPIVSEFLEKSEIHSVGFYEVPHDITDKQRGYMMKIITQFKPECVQLYTAEVDLLKMAAKCGNMHCGAVETMISEDKISIKPCILIPFIVDILNGKIASMDKKMHFSASVDSSLPNMMVQYGHLKVVIDE</sequence>
<dbReference type="AlphaFoldDB" id="A0A2A6B8E6"/>
<accession>A0A8R1ULW3</accession>
<evidence type="ECO:0000313" key="1">
    <source>
        <dbReference type="EnsemblMetazoa" id="PPA35493.1"/>
    </source>
</evidence>
<reference evidence="2" key="1">
    <citation type="journal article" date="2008" name="Nat. Genet.">
        <title>The Pristionchus pacificus genome provides a unique perspective on nematode lifestyle and parasitism.</title>
        <authorList>
            <person name="Dieterich C."/>
            <person name="Clifton S.W."/>
            <person name="Schuster L.N."/>
            <person name="Chinwalla A."/>
            <person name="Delehaunty K."/>
            <person name="Dinkelacker I."/>
            <person name="Fulton L."/>
            <person name="Fulton R."/>
            <person name="Godfrey J."/>
            <person name="Minx P."/>
            <person name="Mitreva M."/>
            <person name="Roeseler W."/>
            <person name="Tian H."/>
            <person name="Witte H."/>
            <person name="Yang S.P."/>
            <person name="Wilson R.K."/>
            <person name="Sommer R.J."/>
        </authorList>
    </citation>
    <scope>NUCLEOTIDE SEQUENCE [LARGE SCALE GENOMIC DNA]</scope>
    <source>
        <strain evidence="2">PS312</strain>
    </source>
</reference>
<dbReference type="Proteomes" id="UP000005239">
    <property type="component" value="Unassembled WGS sequence"/>
</dbReference>
<dbReference type="PROSITE" id="PS50181">
    <property type="entry name" value="FBOX"/>
    <property type="match status" value="1"/>
</dbReference>
<keyword evidence="2" id="KW-1185">Reference proteome</keyword>
<evidence type="ECO:0000313" key="2">
    <source>
        <dbReference type="Proteomes" id="UP000005239"/>
    </source>
</evidence>
<organism evidence="1 2">
    <name type="scientific">Pristionchus pacificus</name>
    <name type="common">Parasitic nematode worm</name>
    <dbReference type="NCBI Taxonomy" id="54126"/>
    <lineage>
        <taxon>Eukaryota</taxon>
        <taxon>Metazoa</taxon>
        <taxon>Ecdysozoa</taxon>
        <taxon>Nematoda</taxon>
        <taxon>Chromadorea</taxon>
        <taxon>Rhabditida</taxon>
        <taxon>Rhabditina</taxon>
        <taxon>Diplogasteromorpha</taxon>
        <taxon>Diplogasteroidea</taxon>
        <taxon>Neodiplogasteridae</taxon>
        <taxon>Pristionchus</taxon>
    </lineage>
</organism>
<name>A0A2A6B8E6_PRIPA</name>
<gene>
    <name evidence="1" type="primary">WBGene00273862</name>
</gene>
<protein>
    <submittedName>
        <fullName evidence="1">F-box domain-containing protein</fullName>
    </submittedName>
</protein>
<reference evidence="1" key="2">
    <citation type="submission" date="2022-06" db="UniProtKB">
        <authorList>
            <consortium name="EnsemblMetazoa"/>
        </authorList>
    </citation>
    <scope>IDENTIFICATION</scope>
    <source>
        <strain evidence="1">PS312</strain>
    </source>
</reference>
<dbReference type="InterPro" id="IPR001810">
    <property type="entry name" value="F-box_dom"/>
</dbReference>
<dbReference type="EnsemblMetazoa" id="PPA35493.1">
    <property type="protein sequence ID" value="PPA35493.1"/>
    <property type="gene ID" value="WBGene00273862"/>
</dbReference>